<accession>A0A1I3T2H3</accession>
<dbReference type="InterPro" id="IPR001763">
    <property type="entry name" value="Rhodanese-like_dom"/>
</dbReference>
<dbReference type="AlphaFoldDB" id="A0A1I3T2H3"/>
<organism evidence="2 3">
    <name type="scientific">Marinobacter persicus</name>
    <dbReference type="NCBI Taxonomy" id="930118"/>
    <lineage>
        <taxon>Bacteria</taxon>
        <taxon>Pseudomonadati</taxon>
        <taxon>Pseudomonadota</taxon>
        <taxon>Gammaproteobacteria</taxon>
        <taxon>Pseudomonadales</taxon>
        <taxon>Marinobacteraceae</taxon>
        <taxon>Marinobacter</taxon>
    </lineage>
</organism>
<dbReference type="CDD" id="cd00158">
    <property type="entry name" value="RHOD"/>
    <property type="match status" value="1"/>
</dbReference>
<dbReference type="SUPFAM" id="SSF52821">
    <property type="entry name" value="Rhodanese/Cell cycle control phosphatase"/>
    <property type="match status" value="1"/>
</dbReference>
<dbReference type="EMBL" id="FOSC01000004">
    <property type="protein sequence ID" value="SFJ64870.1"/>
    <property type="molecule type" value="Genomic_DNA"/>
</dbReference>
<gene>
    <name evidence="2" type="ORF">SAMN05216429_104183</name>
</gene>
<dbReference type="InterPro" id="IPR036873">
    <property type="entry name" value="Rhodanese-like_dom_sf"/>
</dbReference>
<dbReference type="Proteomes" id="UP000199445">
    <property type="component" value="Unassembled WGS sequence"/>
</dbReference>
<reference evidence="2 3" key="1">
    <citation type="submission" date="2016-10" db="EMBL/GenBank/DDBJ databases">
        <authorList>
            <person name="de Groot N.N."/>
        </authorList>
    </citation>
    <scope>NUCLEOTIDE SEQUENCE [LARGE SCALE GENOMIC DNA]</scope>
    <source>
        <strain evidence="2 3">IBRC-M 10445</strain>
    </source>
</reference>
<evidence type="ECO:0000259" key="1">
    <source>
        <dbReference type="PROSITE" id="PS50206"/>
    </source>
</evidence>
<dbReference type="RefSeq" id="WP_218141224.1">
    <property type="nucleotide sequence ID" value="NZ_BMYN01000001.1"/>
</dbReference>
<keyword evidence="3" id="KW-1185">Reference proteome</keyword>
<evidence type="ECO:0000313" key="2">
    <source>
        <dbReference type="EMBL" id="SFJ64870.1"/>
    </source>
</evidence>
<dbReference type="PROSITE" id="PS50206">
    <property type="entry name" value="RHODANESE_3"/>
    <property type="match status" value="1"/>
</dbReference>
<name>A0A1I3T2H3_9GAMM</name>
<evidence type="ECO:0000313" key="3">
    <source>
        <dbReference type="Proteomes" id="UP000199445"/>
    </source>
</evidence>
<dbReference type="Pfam" id="PF00581">
    <property type="entry name" value="Rhodanese"/>
    <property type="match status" value="1"/>
</dbReference>
<dbReference type="Gene3D" id="3.40.250.10">
    <property type="entry name" value="Rhodanese-like domain"/>
    <property type="match status" value="1"/>
</dbReference>
<proteinExistence type="predicted"/>
<sequence length="63" mass="7176">MTKHTEEFLQRVRDVKQRITEVSPAEAQAKIFEGALLDVREKDEFESGHIDGAMNISSDTLEK</sequence>
<feature type="domain" description="Rhodanese" evidence="1">
    <location>
        <begin position="30"/>
        <end position="61"/>
    </location>
</feature>
<protein>
    <submittedName>
        <fullName evidence="2">Rhodanese-like domain-containing protein</fullName>
    </submittedName>
</protein>